<comment type="similarity">
    <text evidence="2">Belongs to the dpy-19 family.</text>
</comment>
<evidence type="ECO:0000256" key="2">
    <source>
        <dbReference type="ARBA" id="ARBA00008744"/>
    </source>
</evidence>
<gene>
    <name evidence="10" type="ORF">PGSY75_0806200</name>
</gene>
<protein>
    <submittedName>
        <fullName evidence="10">Putative membrane protein</fullName>
    </submittedName>
</protein>
<feature type="transmembrane region" description="Helical" evidence="9">
    <location>
        <begin position="512"/>
        <end position="529"/>
    </location>
</feature>
<keyword evidence="7 9" id="KW-0472">Membrane</keyword>
<organism evidence="10 11">
    <name type="scientific">Plasmodium gaboni</name>
    <dbReference type="NCBI Taxonomy" id="647221"/>
    <lineage>
        <taxon>Eukaryota</taxon>
        <taxon>Sar</taxon>
        <taxon>Alveolata</taxon>
        <taxon>Apicomplexa</taxon>
        <taxon>Aconoidasida</taxon>
        <taxon>Haemosporida</taxon>
        <taxon>Plasmodiidae</taxon>
        <taxon>Plasmodium</taxon>
        <taxon>Plasmodium (Laverania)</taxon>
    </lineage>
</organism>
<feature type="compositionally biased region" description="Low complexity" evidence="8">
    <location>
        <begin position="333"/>
        <end position="346"/>
    </location>
</feature>
<reference evidence="10 11" key="1">
    <citation type="journal article" date="2016" name="Nat. Commun.">
        <title>Genomes of cryptic chimpanzee Plasmodium species reveal key evolutionary events leading to human malaria.</title>
        <authorList>
            <person name="Sundararaman S.A."/>
            <person name="Plenderleith L.J."/>
            <person name="Liu W."/>
            <person name="Loy D.E."/>
            <person name="Learn G.H."/>
            <person name="Li Y."/>
            <person name="Shaw K.S."/>
            <person name="Ayouba A."/>
            <person name="Peeters M."/>
            <person name="Speede S."/>
            <person name="Shaw G.M."/>
            <person name="Bushman F.D."/>
            <person name="Brisson D."/>
            <person name="Rayner J.C."/>
            <person name="Sharp P.M."/>
            <person name="Hahn B.H."/>
        </authorList>
    </citation>
    <scope>NUCLEOTIDE SEQUENCE [LARGE SCALE GENOMIC DNA]</scope>
    <source>
        <strain evidence="10 11">SY75</strain>
    </source>
</reference>
<dbReference type="VEuPathDB" id="PlasmoDB:PGSY75_0806200"/>
<dbReference type="InterPro" id="IPR018732">
    <property type="entry name" value="Dpy-19/Dpy-19-like"/>
</dbReference>
<dbReference type="Proteomes" id="UP000076004">
    <property type="component" value="Chromosome 8"/>
</dbReference>
<dbReference type="PANTHER" id="PTHR31488">
    <property type="entry name" value="DPY-19-LIKE 1, LIKE (H. SAPIENS)"/>
    <property type="match status" value="1"/>
</dbReference>
<evidence type="ECO:0000313" key="10">
    <source>
        <dbReference type="EMBL" id="KYO00664.1"/>
    </source>
</evidence>
<keyword evidence="3" id="KW-0328">Glycosyltransferase</keyword>
<dbReference type="RefSeq" id="XP_018642165.1">
    <property type="nucleotide sequence ID" value="XM_018785198.1"/>
</dbReference>
<feature type="transmembrane region" description="Helical" evidence="9">
    <location>
        <begin position="240"/>
        <end position="262"/>
    </location>
</feature>
<feature type="transmembrane region" description="Helical" evidence="9">
    <location>
        <begin position="464"/>
        <end position="483"/>
    </location>
</feature>
<evidence type="ECO:0000256" key="4">
    <source>
        <dbReference type="ARBA" id="ARBA00022679"/>
    </source>
</evidence>
<dbReference type="PANTHER" id="PTHR31488:SF1">
    <property type="entry name" value="C-MANNOSYLTRANSFERASE DPY19L1"/>
    <property type="match status" value="1"/>
</dbReference>
<keyword evidence="4" id="KW-0808">Transferase</keyword>
<dbReference type="AlphaFoldDB" id="A0A151LNA9"/>
<feature type="transmembrane region" description="Helical" evidence="9">
    <location>
        <begin position="6"/>
        <end position="24"/>
    </location>
</feature>
<evidence type="ECO:0000256" key="9">
    <source>
        <dbReference type="SAM" id="Phobius"/>
    </source>
</evidence>
<evidence type="ECO:0000256" key="8">
    <source>
        <dbReference type="SAM" id="MobiDB-lite"/>
    </source>
</evidence>
<dbReference type="GO" id="GO:0000030">
    <property type="term" value="F:mannosyltransferase activity"/>
    <property type="evidence" value="ECO:0007669"/>
    <property type="project" value="TreeGrafter"/>
</dbReference>
<proteinExistence type="inferred from homology"/>
<dbReference type="VEuPathDB" id="PlasmoDB:PGABG01_0806400"/>
<dbReference type="EMBL" id="LVLB01000009">
    <property type="protein sequence ID" value="KYO00664.1"/>
    <property type="molecule type" value="Genomic_DNA"/>
</dbReference>
<name>A0A151LNA9_9APIC</name>
<evidence type="ECO:0000256" key="6">
    <source>
        <dbReference type="ARBA" id="ARBA00022989"/>
    </source>
</evidence>
<keyword evidence="5 9" id="KW-0812">Transmembrane</keyword>
<comment type="caution">
    <text evidence="10">The sequence shown here is derived from an EMBL/GenBank/DDBJ whole genome shotgun (WGS) entry which is preliminary data.</text>
</comment>
<dbReference type="GO" id="GO:0005637">
    <property type="term" value="C:nuclear inner membrane"/>
    <property type="evidence" value="ECO:0007669"/>
    <property type="project" value="TreeGrafter"/>
</dbReference>
<dbReference type="KEGG" id="pgab:PGSY75_0806200"/>
<evidence type="ECO:0000256" key="1">
    <source>
        <dbReference type="ARBA" id="ARBA00004141"/>
    </source>
</evidence>
<evidence type="ECO:0000256" key="7">
    <source>
        <dbReference type="ARBA" id="ARBA00023136"/>
    </source>
</evidence>
<keyword evidence="6 9" id="KW-1133">Transmembrane helix</keyword>
<accession>A0A151LNA9</accession>
<dbReference type="Pfam" id="PF10034">
    <property type="entry name" value="Dpy19"/>
    <property type="match status" value="1"/>
</dbReference>
<evidence type="ECO:0000313" key="11">
    <source>
        <dbReference type="Proteomes" id="UP000076004"/>
    </source>
</evidence>
<comment type="subcellular location">
    <subcellularLocation>
        <location evidence="1">Membrane</location>
        <topology evidence="1">Multi-pass membrane protein</topology>
    </subcellularLocation>
</comment>
<dbReference type="GeneID" id="29775818"/>
<sequence length="1028" mass="123274">MKKTKISLFFISSLVCAFVTLTFYKRYRYEFDRNYVEQRLSLYSEESFYFSFYNDIVKSNTFLEGINCLLKDNRSEYPDTINAIKRFNIYPEIILGALWKGLNLESYILTPYNFYVYAVIFLQAASVSVLFFFSVYIGKSYFPGVIFLMLFFSCFREKFIMRLSAFPLRENFASVFMWWNIVLIYIILKNKEIPILKYIGLFFSSLLCFLFWQFSVFVSVTHIVSLFVVDLLGYNITNKLNHILFIFCSSYLLSIIITFFPRYLLCTYFPYVLLAILTTNILFNYVSKKKNDDVIKNKNNKINNMNEENKNEQSKTCTFARSTKRKSHQIIDNNNNNNSDLKNNNNHPCSNYYNQYDEGKKEEINGESTNKYNKNINLYTLFKNLYIIKNWIFILKKGLTSIFIFFILRLIIFSKDKDDSHVISLLKVRLKLANHNFDTMLYSSGSEFNPFSKYMFHMLKESAVYEYFIIFNILFFIYILNYCKQLLKKKQEQEQEQEQEQIEQYDIFKSPFVFLINQLLFFISLMLIISRLRVLALPLICLFSSLIGSPHILGNLYFLTSENFLQSKRVNKGRLHKIIIFSLCLVQCAYPFKKYFPQYEYMNMINKEPINLQKNLDLIIWLQKNIKEEEALIADIPTSSFLRCTTNYKFVLHPQYEDSNLRKRVQDYYMFSACLPFSDGKKYFYEKYKSRYFISNIYRCSSSGSQINVFKISDKIDSNYARCVTKKKTMRFCNRVLYDDKNYKTLYRNGKFSVIYFTPEIIPDNTPYKFFNQKKYSNIIYYEPWIKRCMQTDDKCALHITEVARTYIDMLKYNLIAYTLYDYVENNLMNNNVEVIFHIAEFYDYDKKDHKKANELYRKAINLIIKEETDLNTYIIGQTPFVSIPRKIQILSSYLYFIVDMSLYKDRQEIFLIYKNMNELIHTALFALDNGFYYEIIKSTQSNQKDQIIKRSFYKKELHTVINTLCQNIIYLKQIQHEHIQYIHIYNNLWILIKRLSHMESCVIENLAIYENKKIKFLDYLLFFYIKN</sequence>
<feature type="transmembrane region" description="Helical" evidence="9">
    <location>
        <begin position="391"/>
        <end position="412"/>
    </location>
</feature>
<evidence type="ECO:0000256" key="5">
    <source>
        <dbReference type="ARBA" id="ARBA00022692"/>
    </source>
</evidence>
<feature type="transmembrane region" description="Helical" evidence="9">
    <location>
        <begin position="171"/>
        <end position="188"/>
    </location>
</feature>
<feature type="region of interest" description="Disordered" evidence="8">
    <location>
        <begin position="304"/>
        <end position="346"/>
    </location>
</feature>
<evidence type="ECO:0000256" key="3">
    <source>
        <dbReference type="ARBA" id="ARBA00022676"/>
    </source>
</evidence>
<feature type="transmembrane region" description="Helical" evidence="9">
    <location>
        <begin position="200"/>
        <end position="228"/>
    </location>
</feature>
<feature type="transmembrane region" description="Helical" evidence="9">
    <location>
        <begin position="268"/>
        <end position="286"/>
    </location>
</feature>